<sequence>MHCTMGKDEYDKSKGGILKASTLEQTDNQLPIGGKIDVAWDNYSPINSFKDSSKISLNNSIGQVAHEFHRNNSQSKEFASGSSRCKNKRIPSQNSVKSSLSAILLENNDDHHLDKSNGPLVTDSIDVSPLDNNSDNEDLGLTTHRPDINANQNIDLVRSSNFSNTITNLFNQSHRKKKDNTSKYHGEDMWRNNRKIVGKGKNDNFYNQSPSSVTSNSYIMHDQENLGYQQQQQQQQQHNYEQYVIPQNFAYTADDIYRKALSVGSYPNLMTPKKVPEMFNFVNALVSPPFFARSYHPEQRQQSHASSQFYSAIPPDGNGCLKIPQQSPGHGYHSNSIHQTQDYINSFYVDNSQHLDSRRHCTNVDYPDQHYQLHQNVNVPTNRCHDTWRNQTGEEFCNAIERNKCCTNSKPIFRSRSLSAVEQSNLCPDRGSPPHKSNYDFGKVENSFKNFHIGHVSSDSRHFNQQCTPQRNKFNSLLTPENTMMQTFMYVCPECHSENAMHAQYCTYCGESLTERAQPAVYPPDSMYTNFRDEEFSYPCDINNDDNVFNESLSHASSFPNSHLQSSSNYRITKATGRRQYQIQKETSHSFSPGEHRAFHSGASKSECYSDTEVTLKSPSTHKISSSCEWEDSSQDNLATPIFAMDEEMLNPADQNINSVSQLNLNDSILDCGSFSEADLELVTAQQHQLSEENSDKPSGKYTGIKGPRKVWRKPNATGSSSIDGSRLFTANSNGDNKVTSNSPVYHRHWEKSSCGSTSYLREPNFVSNLTSQKTRNKSSNSEKCKETENKLVPGGNISNFTRKDLRKVVQQNGTTKNRKKVHSKKATRVLSLMKGGNQDISLEAEKCLSGDVSIDVPYSEQILQESSTTSGFENSSSCVPDFTKSDSEANGFPESEKVQSRNSTSPWQHLPDEIWLQIFSNLSNHARFHCALVSKRFNRIIQDESLCKLIFLILSLLL</sequence>
<dbReference type="AlphaFoldDB" id="A0A0L8IFI9"/>
<feature type="compositionally biased region" description="Basic and acidic residues" evidence="1">
    <location>
        <begin position="690"/>
        <end position="699"/>
    </location>
</feature>
<feature type="region of interest" description="Disordered" evidence="1">
    <location>
        <begin position="885"/>
        <end position="906"/>
    </location>
</feature>
<dbReference type="InterPro" id="IPR036047">
    <property type="entry name" value="F-box-like_dom_sf"/>
</dbReference>
<reference evidence="3" key="1">
    <citation type="submission" date="2015-07" db="EMBL/GenBank/DDBJ databases">
        <title>MeaNS - Measles Nucleotide Surveillance Program.</title>
        <authorList>
            <person name="Tran T."/>
            <person name="Druce J."/>
        </authorList>
    </citation>
    <scope>NUCLEOTIDE SEQUENCE</scope>
    <source>
        <strain evidence="3">UCB-OBI-ISO-001</strain>
        <tissue evidence="3">Gonad</tissue>
    </source>
</reference>
<protein>
    <recommendedName>
        <fullName evidence="2">F-box domain-containing protein</fullName>
    </recommendedName>
</protein>
<evidence type="ECO:0000259" key="2">
    <source>
        <dbReference type="PROSITE" id="PS50181"/>
    </source>
</evidence>
<feature type="region of interest" description="Disordered" evidence="1">
    <location>
        <begin position="772"/>
        <end position="799"/>
    </location>
</feature>
<feature type="compositionally biased region" description="Polar residues" evidence="1">
    <location>
        <begin position="717"/>
        <end position="740"/>
    </location>
</feature>
<feature type="domain" description="F-box" evidence="2">
    <location>
        <begin position="905"/>
        <end position="955"/>
    </location>
</feature>
<accession>A0A0L8IFI9</accession>
<dbReference type="InterPro" id="IPR001810">
    <property type="entry name" value="F-box_dom"/>
</dbReference>
<dbReference type="EMBL" id="KQ415823">
    <property type="protein sequence ID" value="KOG00268.1"/>
    <property type="molecule type" value="Genomic_DNA"/>
</dbReference>
<organism evidence="3">
    <name type="scientific">Octopus bimaculoides</name>
    <name type="common">California two-spotted octopus</name>
    <dbReference type="NCBI Taxonomy" id="37653"/>
    <lineage>
        <taxon>Eukaryota</taxon>
        <taxon>Metazoa</taxon>
        <taxon>Spiralia</taxon>
        <taxon>Lophotrochozoa</taxon>
        <taxon>Mollusca</taxon>
        <taxon>Cephalopoda</taxon>
        <taxon>Coleoidea</taxon>
        <taxon>Octopodiformes</taxon>
        <taxon>Octopoda</taxon>
        <taxon>Incirrata</taxon>
        <taxon>Octopodidae</taxon>
        <taxon>Octopus</taxon>
    </lineage>
</organism>
<feature type="compositionally biased region" description="Basic and acidic residues" evidence="1">
    <location>
        <begin position="781"/>
        <end position="790"/>
    </location>
</feature>
<proteinExistence type="predicted"/>
<dbReference type="Pfam" id="PF12937">
    <property type="entry name" value="F-box-like"/>
    <property type="match status" value="1"/>
</dbReference>
<feature type="region of interest" description="Disordered" evidence="1">
    <location>
        <begin position="686"/>
        <end position="740"/>
    </location>
</feature>
<gene>
    <name evidence="3" type="ORF">OCBIM_22005784mg</name>
</gene>
<dbReference type="EMBL" id="KQ415823">
    <property type="protein sequence ID" value="KOG00267.1"/>
    <property type="molecule type" value="Genomic_DNA"/>
</dbReference>
<dbReference type="SMART" id="SM00256">
    <property type="entry name" value="FBOX"/>
    <property type="match status" value="1"/>
</dbReference>
<dbReference type="OrthoDB" id="1065058at2759"/>
<dbReference type="Gene3D" id="1.20.1280.50">
    <property type="match status" value="1"/>
</dbReference>
<dbReference type="PROSITE" id="PS50181">
    <property type="entry name" value="FBOX"/>
    <property type="match status" value="1"/>
</dbReference>
<name>A0A0L8IFI9_OCTBM</name>
<evidence type="ECO:0000313" key="3">
    <source>
        <dbReference type="EMBL" id="KOG00267.1"/>
    </source>
</evidence>
<feature type="region of interest" description="Disordered" evidence="1">
    <location>
        <begin position="72"/>
        <end position="96"/>
    </location>
</feature>
<dbReference type="SUPFAM" id="SSF81383">
    <property type="entry name" value="F-box domain"/>
    <property type="match status" value="1"/>
</dbReference>
<evidence type="ECO:0000256" key="1">
    <source>
        <dbReference type="SAM" id="MobiDB-lite"/>
    </source>
</evidence>